<organism evidence="12 13">
    <name type="scientific">Octopus vulgaris</name>
    <name type="common">Common octopus</name>
    <dbReference type="NCBI Taxonomy" id="6645"/>
    <lineage>
        <taxon>Eukaryota</taxon>
        <taxon>Metazoa</taxon>
        <taxon>Spiralia</taxon>
        <taxon>Lophotrochozoa</taxon>
        <taxon>Mollusca</taxon>
        <taxon>Cephalopoda</taxon>
        <taxon>Coleoidea</taxon>
        <taxon>Octopodiformes</taxon>
        <taxon>Octopoda</taxon>
        <taxon>Incirrata</taxon>
        <taxon>Octopodidae</taxon>
        <taxon>Octopus</taxon>
    </lineage>
</organism>
<protein>
    <submittedName>
        <fullName evidence="12">Nuclear receptor subfamily 4 group A member 2</fullName>
    </submittedName>
</protein>
<dbReference type="Gene3D" id="3.30.50.10">
    <property type="entry name" value="Erythroid Transcription Factor GATA-1, subunit A"/>
    <property type="match status" value="1"/>
</dbReference>
<evidence type="ECO:0000256" key="2">
    <source>
        <dbReference type="ARBA" id="ARBA00022723"/>
    </source>
</evidence>
<evidence type="ECO:0000256" key="6">
    <source>
        <dbReference type="ARBA" id="ARBA00023125"/>
    </source>
</evidence>
<keyword evidence="7" id="KW-0804">Transcription</keyword>
<dbReference type="GO" id="GO:0000981">
    <property type="term" value="F:DNA-binding transcription factor activity, RNA polymerase II-specific"/>
    <property type="evidence" value="ECO:0007669"/>
    <property type="project" value="TreeGrafter"/>
</dbReference>
<dbReference type="InterPro" id="IPR013088">
    <property type="entry name" value="Znf_NHR/GATA"/>
</dbReference>
<dbReference type="FunFam" id="3.30.50.10:FF:000009">
    <property type="entry name" value="nuclear receptor subfamily 4 group A member 2"/>
    <property type="match status" value="1"/>
</dbReference>
<dbReference type="PROSITE" id="PS00031">
    <property type="entry name" value="NUCLEAR_REC_DBD_1"/>
    <property type="match status" value="1"/>
</dbReference>
<evidence type="ECO:0000256" key="7">
    <source>
        <dbReference type="ARBA" id="ARBA00023163"/>
    </source>
</evidence>
<keyword evidence="8 12" id="KW-0675">Receptor</keyword>
<evidence type="ECO:0000256" key="4">
    <source>
        <dbReference type="ARBA" id="ARBA00022833"/>
    </source>
</evidence>
<keyword evidence="3" id="KW-0863">Zinc-finger</keyword>
<feature type="region of interest" description="Disordered" evidence="10">
    <location>
        <begin position="400"/>
        <end position="424"/>
    </location>
</feature>
<evidence type="ECO:0000313" key="12">
    <source>
        <dbReference type="EMBL" id="CAI9738409.1"/>
    </source>
</evidence>
<gene>
    <name evidence="12" type="ORF">OCTVUL_1B008109</name>
</gene>
<dbReference type="PANTHER" id="PTHR24085">
    <property type="entry name" value="NUCLEAR HORMONE RECEPTOR"/>
    <property type="match status" value="1"/>
</dbReference>
<evidence type="ECO:0000256" key="3">
    <source>
        <dbReference type="ARBA" id="ARBA00022771"/>
    </source>
</evidence>
<dbReference type="GO" id="GO:0000978">
    <property type="term" value="F:RNA polymerase II cis-regulatory region sequence-specific DNA binding"/>
    <property type="evidence" value="ECO:0007669"/>
    <property type="project" value="TreeGrafter"/>
</dbReference>
<keyword evidence="9" id="KW-0539">Nucleus</keyword>
<feature type="domain" description="Nuclear receptor" evidence="11">
    <location>
        <begin position="323"/>
        <end position="398"/>
    </location>
</feature>
<dbReference type="GO" id="GO:0008270">
    <property type="term" value="F:zinc ion binding"/>
    <property type="evidence" value="ECO:0007669"/>
    <property type="project" value="UniProtKB-KW"/>
</dbReference>
<keyword evidence="13" id="KW-1185">Reference proteome</keyword>
<keyword evidence="4" id="KW-0862">Zinc</keyword>
<reference evidence="12" key="1">
    <citation type="submission" date="2023-08" db="EMBL/GenBank/DDBJ databases">
        <authorList>
            <person name="Alioto T."/>
            <person name="Alioto T."/>
            <person name="Gomez Garrido J."/>
        </authorList>
    </citation>
    <scope>NUCLEOTIDE SEQUENCE</scope>
</reference>
<name>A0AA36FIL7_OCTVU</name>
<evidence type="ECO:0000256" key="9">
    <source>
        <dbReference type="ARBA" id="ARBA00023242"/>
    </source>
</evidence>
<dbReference type="GO" id="GO:0005634">
    <property type="term" value="C:nucleus"/>
    <property type="evidence" value="ECO:0007669"/>
    <property type="project" value="UniProtKB-SubCell"/>
</dbReference>
<dbReference type="PANTHER" id="PTHR24085:SF4">
    <property type="entry name" value="NUCLEAR HORMONE RECEPTOR HR38-RELATED"/>
    <property type="match status" value="1"/>
</dbReference>
<dbReference type="SUPFAM" id="SSF57716">
    <property type="entry name" value="Glucocorticoid receptor-like (DNA-binding domain)"/>
    <property type="match status" value="1"/>
</dbReference>
<evidence type="ECO:0000256" key="10">
    <source>
        <dbReference type="SAM" id="MobiDB-lite"/>
    </source>
</evidence>
<feature type="compositionally biased region" description="Low complexity" evidence="10">
    <location>
        <begin position="299"/>
        <end position="315"/>
    </location>
</feature>
<dbReference type="EMBL" id="OX597834">
    <property type="protein sequence ID" value="CAI9738409.1"/>
    <property type="molecule type" value="Genomic_DNA"/>
</dbReference>
<evidence type="ECO:0000256" key="8">
    <source>
        <dbReference type="ARBA" id="ARBA00023170"/>
    </source>
</evidence>
<dbReference type="PRINTS" id="PR00047">
    <property type="entry name" value="STROIDFINGER"/>
</dbReference>
<dbReference type="GO" id="GO:0005667">
    <property type="term" value="C:transcription regulator complex"/>
    <property type="evidence" value="ECO:0007669"/>
    <property type="project" value="TreeGrafter"/>
</dbReference>
<feature type="region of interest" description="Disordered" evidence="10">
    <location>
        <begin position="294"/>
        <end position="319"/>
    </location>
</feature>
<dbReference type="AlphaFoldDB" id="A0AA36FIL7"/>
<keyword evidence="5" id="KW-0805">Transcription regulation</keyword>
<dbReference type="CDD" id="cd06969">
    <property type="entry name" value="NR_DBD_NGFI-B"/>
    <property type="match status" value="1"/>
</dbReference>
<evidence type="ECO:0000256" key="5">
    <source>
        <dbReference type="ARBA" id="ARBA00023015"/>
    </source>
</evidence>
<keyword evidence="2" id="KW-0479">Metal-binding</keyword>
<sequence length="453" mass="49764">MLLLQSQTTLNTGSPAALDPFSNGSFANMNVTTASTISADINLYPSFSSSLQDLHTDTPYSSDDLSSESYPPPPNAYDAGVPIGNAANQICGAAGVPTNGNVSYQGTHSSYPESAYCYEGSYATYDKDPTGGLKQPYALFHEQCNNVGVDEKYGESSLQYDDMYHGYSADEIGFYSQSYHNSQKLFPKQHSLSQSQALYSSQPNTAYTDLDHKPQIYQTAYHDNQGLYPREAMGYHGYAGGFYDNPNLPTPDPTFTSPQSIYRDDINVMSQHFGKRASLTIAPSRSAEGLEMTKYPLQSPNTPSTPSSTRSSPGSHEQPQKENQLCAVCGDNAACQHYGVRTCEGCKGFFKRTVQKGAKYVCLADKNCPVDKRRRNRCQFCRFQKCLTVGMVKEVVRTDSLKGRRGRLPSKPKSPQESPPSPPVSLITALVRAHVDTSPDIPNLDYSKNTTRF</sequence>
<dbReference type="Proteomes" id="UP001162480">
    <property type="component" value="Chromosome 21"/>
</dbReference>
<dbReference type="GO" id="GO:0071376">
    <property type="term" value="P:cellular response to corticotropin-releasing hormone stimulus"/>
    <property type="evidence" value="ECO:0007669"/>
    <property type="project" value="TreeGrafter"/>
</dbReference>
<dbReference type="Pfam" id="PF00105">
    <property type="entry name" value="zf-C4"/>
    <property type="match status" value="1"/>
</dbReference>
<evidence type="ECO:0000313" key="13">
    <source>
        <dbReference type="Proteomes" id="UP001162480"/>
    </source>
</evidence>
<comment type="subcellular location">
    <subcellularLocation>
        <location evidence="1">Nucleus</location>
    </subcellularLocation>
</comment>
<evidence type="ECO:0000256" key="1">
    <source>
        <dbReference type="ARBA" id="ARBA00004123"/>
    </source>
</evidence>
<dbReference type="GO" id="GO:0035259">
    <property type="term" value="F:nuclear glucocorticoid receptor binding"/>
    <property type="evidence" value="ECO:0007669"/>
    <property type="project" value="TreeGrafter"/>
</dbReference>
<proteinExistence type="predicted"/>
<dbReference type="PROSITE" id="PS51030">
    <property type="entry name" value="NUCLEAR_REC_DBD_2"/>
    <property type="match status" value="1"/>
</dbReference>
<dbReference type="SMART" id="SM00399">
    <property type="entry name" value="ZnF_C4"/>
    <property type="match status" value="1"/>
</dbReference>
<keyword evidence="6" id="KW-0238">DNA-binding</keyword>
<evidence type="ECO:0000259" key="11">
    <source>
        <dbReference type="PROSITE" id="PS51030"/>
    </source>
</evidence>
<accession>A0AA36FIL7</accession>
<dbReference type="InterPro" id="IPR001628">
    <property type="entry name" value="Znf_hrmn_rcpt"/>
</dbReference>